<proteinExistence type="predicted"/>
<dbReference type="AlphaFoldDB" id="A0A6C2UAK2"/>
<dbReference type="SUPFAM" id="SSF53639">
    <property type="entry name" value="AraD/HMP-PK domain-like"/>
    <property type="match status" value="1"/>
</dbReference>
<dbReference type="GO" id="GO:0005829">
    <property type="term" value="C:cytosol"/>
    <property type="evidence" value="ECO:0007669"/>
    <property type="project" value="TreeGrafter"/>
</dbReference>
<evidence type="ECO:0000313" key="5">
    <source>
        <dbReference type="Proteomes" id="UP000366872"/>
    </source>
</evidence>
<keyword evidence="1" id="KW-0479">Metal-binding</keyword>
<evidence type="ECO:0000256" key="1">
    <source>
        <dbReference type="ARBA" id="ARBA00022723"/>
    </source>
</evidence>
<dbReference type="RefSeq" id="WP_168442646.1">
    <property type="nucleotide sequence ID" value="NZ_CAAHFG010000004.1"/>
</dbReference>
<dbReference type="InterPro" id="IPR001303">
    <property type="entry name" value="Aldolase_II/adducin_N"/>
</dbReference>
<evidence type="ECO:0000256" key="2">
    <source>
        <dbReference type="ARBA" id="ARBA00023239"/>
    </source>
</evidence>
<evidence type="ECO:0000259" key="3">
    <source>
        <dbReference type="SMART" id="SM01007"/>
    </source>
</evidence>
<sequence length="210" mass="22806">MIDLKQAVADCMNRLYRQGLTTTSGGNISMRVPGDLILLTPSATDKGNMKAEEIAEIGMDGTNHTPNLKPSIETSMHLEIYRRHPQVHAIVHAHPPMASTFVAARKPINVRLIAEAYAIVGEPEYAPYELMGSDALADSVAGSFKKHTCCILMENHGVLCTGATLLQAFDRIEVLENIAKINLNIGRLGGGVELDNDQLREIATMMGRNG</sequence>
<dbReference type="EMBL" id="CAAHFG010000004">
    <property type="protein sequence ID" value="VGO17035.1"/>
    <property type="molecule type" value="Genomic_DNA"/>
</dbReference>
<dbReference type="GO" id="GO:0019323">
    <property type="term" value="P:pentose catabolic process"/>
    <property type="evidence" value="ECO:0007669"/>
    <property type="project" value="TreeGrafter"/>
</dbReference>
<organism evidence="4 5">
    <name type="scientific">Pontiella desulfatans</name>
    <dbReference type="NCBI Taxonomy" id="2750659"/>
    <lineage>
        <taxon>Bacteria</taxon>
        <taxon>Pseudomonadati</taxon>
        <taxon>Kiritimatiellota</taxon>
        <taxon>Kiritimatiellia</taxon>
        <taxon>Kiritimatiellales</taxon>
        <taxon>Pontiellaceae</taxon>
        <taxon>Pontiella</taxon>
    </lineage>
</organism>
<dbReference type="InterPro" id="IPR036409">
    <property type="entry name" value="Aldolase_II/adducin_N_sf"/>
</dbReference>
<accession>A0A6C2UAK2</accession>
<dbReference type="InterPro" id="IPR050197">
    <property type="entry name" value="Aldolase_class_II_sugar_metab"/>
</dbReference>
<name>A0A6C2UAK2_PONDE</name>
<dbReference type="PANTHER" id="PTHR22789:SF0">
    <property type="entry name" value="3-OXO-TETRONATE 4-PHOSPHATE DECARBOXYLASE-RELATED"/>
    <property type="match status" value="1"/>
</dbReference>
<dbReference type="Proteomes" id="UP000366872">
    <property type="component" value="Unassembled WGS sequence"/>
</dbReference>
<dbReference type="GO" id="GO:0016832">
    <property type="term" value="F:aldehyde-lyase activity"/>
    <property type="evidence" value="ECO:0007669"/>
    <property type="project" value="TreeGrafter"/>
</dbReference>
<dbReference type="PANTHER" id="PTHR22789">
    <property type="entry name" value="FUCULOSE PHOSPHATE ALDOLASE"/>
    <property type="match status" value="1"/>
</dbReference>
<feature type="domain" description="Class II aldolase/adducin N-terminal" evidence="3">
    <location>
        <begin position="6"/>
        <end position="183"/>
    </location>
</feature>
<dbReference type="Gene3D" id="3.40.225.10">
    <property type="entry name" value="Class II aldolase/adducin N-terminal domain"/>
    <property type="match status" value="1"/>
</dbReference>
<evidence type="ECO:0000313" key="4">
    <source>
        <dbReference type="EMBL" id="VGO17035.1"/>
    </source>
</evidence>
<reference evidence="4 5" key="1">
    <citation type="submission" date="2019-04" db="EMBL/GenBank/DDBJ databases">
        <authorList>
            <person name="Van Vliet M D."/>
        </authorList>
    </citation>
    <scope>NUCLEOTIDE SEQUENCE [LARGE SCALE GENOMIC DNA]</scope>
    <source>
        <strain evidence="4 5">F1</strain>
    </source>
</reference>
<keyword evidence="5" id="KW-1185">Reference proteome</keyword>
<keyword evidence="2" id="KW-0456">Lyase</keyword>
<dbReference type="Pfam" id="PF00596">
    <property type="entry name" value="Aldolase_II"/>
    <property type="match status" value="1"/>
</dbReference>
<dbReference type="SMART" id="SM01007">
    <property type="entry name" value="Aldolase_II"/>
    <property type="match status" value="1"/>
</dbReference>
<gene>
    <name evidence="4" type="primary">ulaF</name>
    <name evidence="4" type="ORF">PDESU_05629</name>
</gene>
<protein>
    <submittedName>
        <fullName evidence="4">L-ribulose-5-phosphate 4-epimerase UlaF</fullName>
    </submittedName>
</protein>
<dbReference type="GO" id="GO:0046872">
    <property type="term" value="F:metal ion binding"/>
    <property type="evidence" value="ECO:0007669"/>
    <property type="project" value="UniProtKB-KW"/>
</dbReference>